<reference evidence="3" key="1">
    <citation type="journal article" date="2020" name="BMC Genomics">
        <title>Correction to: Identification and distribution of gene clusters required for synthesis of sphingolipid metabolism inhibitors in diverse species of the filamentous fungus Fusarium.</title>
        <authorList>
            <person name="Kim H.S."/>
            <person name="Lohmar J.M."/>
            <person name="Busman M."/>
            <person name="Brown D.W."/>
            <person name="Naumann T.A."/>
            <person name="Divon H.H."/>
            <person name="Lysoe E."/>
            <person name="Uhlig S."/>
            <person name="Proctor R.H."/>
        </authorList>
    </citation>
    <scope>NUCLEOTIDE SEQUENCE [LARGE SCALE GENOMIC DNA]</scope>
    <source>
        <strain evidence="3">NRRL 25331</strain>
    </source>
</reference>
<feature type="region of interest" description="Disordered" evidence="1">
    <location>
        <begin position="44"/>
        <end position="86"/>
    </location>
</feature>
<dbReference type="AlphaFoldDB" id="A0A8H5WI55"/>
<organism evidence="2 3">
    <name type="scientific">Fusarium circinatum</name>
    <name type="common">Pitch canker fungus</name>
    <name type="synonym">Gibberella circinata</name>
    <dbReference type="NCBI Taxonomy" id="48490"/>
    <lineage>
        <taxon>Eukaryota</taxon>
        <taxon>Fungi</taxon>
        <taxon>Dikarya</taxon>
        <taxon>Ascomycota</taxon>
        <taxon>Pezizomycotina</taxon>
        <taxon>Sordariomycetes</taxon>
        <taxon>Hypocreomycetidae</taxon>
        <taxon>Hypocreales</taxon>
        <taxon>Nectriaceae</taxon>
        <taxon>Fusarium</taxon>
        <taxon>Fusarium fujikuroi species complex</taxon>
    </lineage>
</organism>
<dbReference type="Proteomes" id="UP000572754">
    <property type="component" value="Unassembled WGS sequence"/>
</dbReference>
<evidence type="ECO:0000313" key="3">
    <source>
        <dbReference type="Proteomes" id="UP000572754"/>
    </source>
</evidence>
<dbReference type="EMBL" id="JAAQPE010000561">
    <property type="protein sequence ID" value="KAF5659043.1"/>
    <property type="molecule type" value="Genomic_DNA"/>
</dbReference>
<gene>
    <name evidence="2" type="ORF">FCIRC_12644</name>
</gene>
<reference evidence="2 3" key="2">
    <citation type="submission" date="2020-05" db="EMBL/GenBank/DDBJ databases">
        <title>Identification and distribution of gene clusters putatively required for synthesis of sphingolipid metabolism inhibitors in phylogenetically diverse species of the filamentous fungus Fusarium.</title>
        <authorList>
            <person name="Kim H.-S."/>
            <person name="Busman M."/>
            <person name="Brown D.W."/>
            <person name="Divon H."/>
            <person name="Uhlig S."/>
            <person name="Proctor R.H."/>
        </authorList>
    </citation>
    <scope>NUCLEOTIDE SEQUENCE [LARGE SCALE GENOMIC DNA]</scope>
    <source>
        <strain evidence="2 3">NRRL 25331</strain>
    </source>
</reference>
<evidence type="ECO:0000313" key="2">
    <source>
        <dbReference type="EMBL" id="KAF5659043.1"/>
    </source>
</evidence>
<feature type="compositionally biased region" description="Polar residues" evidence="1">
    <location>
        <begin position="47"/>
        <end position="63"/>
    </location>
</feature>
<keyword evidence="3" id="KW-1185">Reference proteome</keyword>
<comment type="caution">
    <text evidence="2">The sequence shown here is derived from an EMBL/GenBank/DDBJ whole genome shotgun (WGS) entry which is preliminary data.</text>
</comment>
<sequence length="301" mass="33606">MTMPLTVASLWPNSLPQGGCTDACSHVSSSASPTQRLLPQQGKVLATSGTATDSGSNGHSQPRPSDADEQNTDQSQEQVNNSGEFGTQAFGSLVHDSYGALRFVGGANNEFLLQAVDSLTLESCQGSDDSPYSVGSQHDTTKMIERPRPELPFFVHGLRWRDLPYLPKPEDVNLPPKYIADMLVGLYFEHYHYTFPRVCFDLFRGLCLRIKFDRPRREPLIFPWARVLLEGSGLALRYNWSSYQVPGTVPSIDPDVLRWLEYFVNELELFWSSYKGWSRIGDALRSSTVNHGIPKKSSSVN</sequence>
<name>A0A8H5WI55_FUSCI</name>
<evidence type="ECO:0000256" key="1">
    <source>
        <dbReference type="SAM" id="MobiDB-lite"/>
    </source>
</evidence>
<accession>A0A8H5WI55</accession>
<protein>
    <submittedName>
        <fullName evidence="2">C6 zinc finger domain-containing protein</fullName>
    </submittedName>
</protein>
<proteinExistence type="predicted"/>
<feature type="compositionally biased region" description="Polar residues" evidence="1">
    <location>
        <begin position="72"/>
        <end position="85"/>
    </location>
</feature>